<keyword evidence="8" id="KW-1133">Transmembrane helix</keyword>
<comment type="subcellular location">
    <subcellularLocation>
        <location evidence="2">Endosome membrane</location>
        <topology evidence="2">Peripheral membrane protein</topology>
    </subcellularLocation>
    <subcellularLocation>
        <location evidence="1">Late endosome membrane</location>
    </subcellularLocation>
    <subcellularLocation>
        <location evidence="3">Lysosome membrane</location>
        <topology evidence="3">Peripheral membrane protein</topology>
        <orientation evidence="3">Cytoplasmic side</orientation>
    </subcellularLocation>
</comment>
<feature type="transmembrane region" description="Helical" evidence="8">
    <location>
        <begin position="39"/>
        <end position="59"/>
    </location>
</feature>
<dbReference type="GO" id="GO:0031902">
    <property type="term" value="C:late endosome membrane"/>
    <property type="evidence" value="ECO:0007669"/>
    <property type="project" value="UniProtKB-SubCell"/>
</dbReference>
<evidence type="ECO:0000256" key="4">
    <source>
        <dbReference type="ARBA" id="ARBA00005975"/>
    </source>
</evidence>
<keyword evidence="5" id="KW-0479">Metal-binding</keyword>
<accession>A0A6A5H656</accession>
<evidence type="ECO:0000313" key="11">
    <source>
        <dbReference type="Proteomes" id="UP000483820"/>
    </source>
</evidence>
<dbReference type="InterPro" id="IPR037519">
    <property type="entry name" value="LITAF_fam"/>
</dbReference>
<reference evidence="10 11" key="1">
    <citation type="submission" date="2019-12" db="EMBL/GenBank/DDBJ databases">
        <title>Chromosome-level assembly of the Caenorhabditis remanei genome.</title>
        <authorList>
            <person name="Teterina A.A."/>
            <person name="Willis J.H."/>
            <person name="Phillips P.C."/>
        </authorList>
    </citation>
    <scope>NUCLEOTIDE SEQUENCE [LARGE SCALE GENOMIC DNA]</scope>
    <source>
        <strain evidence="10 11">PX506</strain>
        <tissue evidence="10">Whole organism</tissue>
    </source>
</reference>
<protein>
    <recommendedName>
        <fullName evidence="9">LITAF domain-containing protein</fullName>
    </recommendedName>
</protein>
<dbReference type="EMBL" id="WUAV01000003">
    <property type="protein sequence ID" value="KAF1762003.1"/>
    <property type="molecule type" value="Genomic_DNA"/>
</dbReference>
<proteinExistence type="inferred from homology"/>
<dbReference type="KEGG" id="crq:GCK72_010263"/>
<dbReference type="GeneID" id="78774971"/>
<dbReference type="GO" id="GO:0005765">
    <property type="term" value="C:lysosomal membrane"/>
    <property type="evidence" value="ECO:0007669"/>
    <property type="project" value="UniProtKB-SubCell"/>
</dbReference>
<name>A0A6A5H656_CAERE</name>
<evidence type="ECO:0000256" key="7">
    <source>
        <dbReference type="ARBA" id="ARBA00023136"/>
    </source>
</evidence>
<dbReference type="Pfam" id="PF10601">
    <property type="entry name" value="zf-LITAF-like"/>
    <property type="match status" value="1"/>
</dbReference>
<gene>
    <name evidence="10" type="ORF">GCK72_010263</name>
</gene>
<dbReference type="PANTHER" id="PTHR23292">
    <property type="entry name" value="LIPOPOLYSACCHARIDE-INDUCED TUMOR NECROSIS FACTOR-ALPHA FACTOR"/>
    <property type="match status" value="1"/>
</dbReference>
<dbReference type="RefSeq" id="XP_053587349.1">
    <property type="nucleotide sequence ID" value="XM_053727772.1"/>
</dbReference>
<keyword evidence="8" id="KW-0812">Transmembrane</keyword>
<evidence type="ECO:0000313" key="10">
    <source>
        <dbReference type="EMBL" id="KAF1762003.1"/>
    </source>
</evidence>
<keyword evidence="6" id="KW-0862">Zinc</keyword>
<dbReference type="CTD" id="78774971"/>
<dbReference type="PROSITE" id="PS51837">
    <property type="entry name" value="LITAF"/>
    <property type="match status" value="1"/>
</dbReference>
<feature type="domain" description="LITAF" evidence="9">
    <location>
        <begin position="1"/>
        <end position="82"/>
    </location>
</feature>
<dbReference type="InterPro" id="IPR006629">
    <property type="entry name" value="LITAF"/>
</dbReference>
<organism evidence="10 11">
    <name type="scientific">Caenorhabditis remanei</name>
    <name type="common">Caenorhabditis vulgaris</name>
    <dbReference type="NCBI Taxonomy" id="31234"/>
    <lineage>
        <taxon>Eukaryota</taxon>
        <taxon>Metazoa</taxon>
        <taxon>Ecdysozoa</taxon>
        <taxon>Nematoda</taxon>
        <taxon>Chromadorea</taxon>
        <taxon>Rhabditida</taxon>
        <taxon>Rhabditina</taxon>
        <taxon>Rhabditomorpha</taxon>
        <taxon>Rhabditoidea</taxon>
        <taxon>Rhabditidae</taxon>
        <taxon>Peloderinae</taxon>
        <taxon>Caenorhabditis</taxon>
    </lineage>
</organism>
<evidence type="ECO:0000256" key="3">
    <source>
        <dbReference type="ARBA" id="ARBA00004630"/>
    </source>
</evidence>
<dbReference type="GO" id="GO:0008270">
    <property type="term" value="F:zinc ion binding"/>
    <property type="evidence" value="ECO:0007669"/>
    <property type="project" value="TreeGrafter"/>
</dbReference>
<evidence type="ECO:0000259" key="9">
    <source>
        <dbReference type="PROSITE" id="PS51837"/>
    </source>
</evidence>
<evidence type="ECO:0000256" key="1">
    <source>
        <dbReference type="ARBA" id="ARBA00004414"/>
    </source>
</evidence>
<evidence type="ECO:0000256" key="6">
    <source>
        <dbReference type="ARBA" id="ARBA00022833"/>
    </source>
</evidence>
<dbReference type="Proteomes" id="UP000483820">
    <property type="component" value="Chromosome III"/>
</dbReference>
<evidence type="ECO:0000256" key="8">
    <source>
        <dbReference type="SAM" id="Phobius"/>
    </source>
</evidence>
<keyword evidence="7 8" id="KW-0472">Membrane</keyword>
<comment type="caution">
    <text evidence="10">The sequence shown here is derived from an EMBL/GenBank/DDBJ whole genome shotgun (WGS) entry which is preliminary data.</text>
</comment>
<evidence type="ECO:0000256" key="5">
    <source>
        <dbReference type="ARBA" id="ARBA00022723"/>
    </source>
</evidence>
<dbReference type="SMART" id="SM00714">
    <property type="entry name" value="LITAF"/>
    <property type="match status" value="1"/>
</dbReference>
<comment type="similarity">
    <text evidence="4">Belongs to the CDIP1/LITAF family.</text>
</comment>
<sequence length="85" mass="9623">MSYPDDFPIPHVIQPVKVVRHVVKSTIMTSVNSHIGMCWWLICFFGTFLFCWPILFCLCCDASKDIDHNCPNCGLLLATSNRAGF</sequence>
<dbReference type="PANTHER" id="PTHR23292:SF1">
    <property type="entry name" value="LITAF DOMAIN-CONTAINING PROTEIN"/>
    <property type="match status" value="1"/>
</dbReference>
<dbReference type="AlphaFoldDB" id="A0A6A5H656"/>
<evidence type="ECO:0000256" key="2">
    <source>
        <dbReference type="ARBA" id="ARBA00004481"/>
    </source>
</evidence>